<evidence type="ECO:0000256" key="1">
    <source>
        <dbReference type="SAM" id="Phobius"/>
    </source>
</evidence>
<reference evidence="2" key="2">
    <citation type="submission" date="2020-09" db="EMBL/GenBank/DDBJ databases">
        <authorList>
            <person name="Sun Q."/>
            <person name="Kim S."/>
        </authorList>
    </citation>
    <scope>NUCLEOTIDE SEQUENCE</scope>
    <source>
        <strain evidence="2">KCTC 32513</strain>
    </source>
</reference>
<accession>A0A8J3G1A6</accession>
<organism evidence="2 3">
    <name type="scientific">Algimonas arctica</name>
    <dbReference type="NCBI Taxonomy" id="1479486"/>
    <lineage>
        <taxon>Bacteria</taxon>
        <taxon>Pseudomonadati</taxon>
        <taxon>Pseudomonadota</taxon>
        <taxon>Alphaproteobacteria</taxon>
        <taxon>Maricaulales</taxon>
        <taxon>Robiginitomaculaceae</taxon>
        <taxon>Algimonas</taxon>
    </lineage>
</organism>
<dbReference type="EMBL" id="BMZH01000002">
    <property type="protein sequence ID" value="GHA84575.1"/>
    <property type="molecule type" value="Genomic_DNA"/>
</dbReference>
<name>A0A8J3G1A6_9PROT</name>
<dbReference type="Proteomes" id="UP000634004">
    <property type="component" value="Unassembled WGS sequence"/>
</dbReference>
<sequence length="136" mass="14484">MEIKTMTNYDKNDTDGKSGLKATTIIIGAVAIAGVLVAGLYLVDLDQTQEARLPDVDVQVSEGQMPKFDVDVADVSVGSREVDVEVPTVGVETKTKTIEIEVPVDVDAGTSTETVKVPTIDIDRPAEDNPADEPNK</sequence>
<dbReference type="AlphaFoldDB" id="A0A8J3G1A6"/>
<keyword evidence="1" id="KW-1133">Transmembrane helix</keyword>
<evidence type="ECO:0000313" key="2">
    <source>
        <dbReference type="EMBL" id="GHA84575.1"/>
    </source>
</evidence>
<feature type="transmembrane region" description="Helical" evidence="1">
    <location>
        <begin position="20"/>
        <end position="43"/>
    </location>
</feature>
<keyword evidence="1" id="KW-0812">Transmembrane</keyword>
<proteinExistence type="predicted"/>
<comment type="caution">
    <text evidence="2">The sequence shown here is derived from an EMBL/GenBank/DDBJ whole genome shotgun (WGS) entry which is preliminary data.</text>
</comment>
<keyword evidence="1" id="KW-0472">Membrane</keyword>
<gene>
    <name evidence="2" type="ORF">GCM10009069_04610</name>
</gene>
<protein>
    <submittedName>
        <fullName evidence="2">Uncharacterized protein</fullName>
    </submittedName>
</protein>
<keyword evidence="3" id="KW-1185">Reference proteome</keyword>
<reference evidence="2" key="1">
    <citation type="journal article" date="2014" name="Int. J. Syst. Evol. Microbiol.">
        <title>Complete genome sequence of Corynebacterium casei LMG S-19264T (=DSM 44701T), isolated from a smear-ripened cheese.</title>
        <authorList>
            <consortium name="US DOE Joint Genome Institute (JGI-PGF)"/>
            <person name="Walter F."/>
            <person name="Albersmeier A."/>
            <person name="Kalinowski J."/>
            <person name="Ruckert C."/>
        </authorList>
    </citation>
    <scope>NUCLEOTIDE SEQUENCE</scope>
    <source>
        <strain evidence="2">KCTC 32513</strain>
    </source>
</reference>
<evidence type="ECO:0000313" key="3">
    <source>
        <dbReference type="Proteomes" id="UP000634004"/>
    </source>
</evidence>